<protein>
    <recommendedName>
        <fullName evidence="6">Oligopeptidase F</fullName>
        <ecNumber evidence="6">3.4.24.-</ecNumber>
    </recommendedName>
</protein>
<dbReference type="RefSeq" id="WP_213100390.1">
    <property type="nucleotide sequence ID" value="NZ_JAGYPM010000001.1"/>
</dbReference>
<keyword evidence="10" id="KW-1185">Reference proteome</keyword>
<keyword evidence="1 6" id="KW-0645">Protease</keyword>
<dbReference type="EC" id="3.4.24.-" evidence="6"/>
<sequence length="605" mass="69761">MGNETAVKKLPSRSEIAVEDTWRLEDIFSNDEAWEKEYNDVNGLIPGAKEFQGKLGESGDLLFEALQYQDHLLERLGKLYTYAHMRYDQDTTNSFYQGMDSRIKNLYSQAASSLAYIVPEILAVDEERIKSFLEEKNELKLYKQSLEEINLQRPHVLSAELEALLAQASEVFDASSNTFGMLNNADLEFPSIKDENGEEVEVTHGRYSRFLESDDQRVRHDAFKAVYDTYGNFRNTFASTLGGNVKKNNFNAKIRNYQSARHSALSANNIPESVYDNLVKTVNDHLHLLHRYIKLRKKVLGLQELHMYDLYTPLVKDVKMEIKYEVAKDIILKGLAPLGEDYLNVLKEGFENRWVDVHENKGKRSGAYSSGAYGTNPFILMNWQDNVNNLFTLAHEFGHSVHSYYTRKFQPYPYGNYSIFVAEVASTCNESLLNDYLLKTIDDSKKRLFLLNHYLEGFRGTVFRQTMFAEFEHMIHQKAQNNEAITAEALTNDYYELNKKYFGEENLVIDKEIGLEWSRIPHFYYNYYVYQYATGFSAATALSQQILEEGQPAVDRYIEFLKSGSSDYPIEVLKKAGVDMTSSKPIEDACKVFEEKLDEMEKLLG</sequence>
<evidence type="ECO:0000256" key="6">
    <source>
        <dbReference type="RuleBase" id="RU368091"/>
    </source>
</evidence>
<comment type="cofactor">
    <cofactor evidence="6">
        <name>Zn(2+)</name>
        <dbReference type="ChEBI" id="CHEBI:29105"/>
    </cofactor>
    <text evidence="6">Binds 1 zinc ion.</text>
</comment>
<dbReference type="Proteomes" id="UP000681027">
    <property type="component" value="Unassembled WGS sequence"/>
</dbReference>
<comment type="function">
    <text evidence="6">Has oligopeptidase activity and degrades a variety of small bioactive peptides.</text>
</comment>
<evidence type="ECO:0000256" key="2">
    <source>
        <dbReference type="ARBA" id="ARBA00022723"/>
    </source>
</evidence>
<name>A0ABS5NM42_9BACI</name>
<dbReference type="InterPro" id="IPR045090">
    <property type="entry name" value="Pept_M3A_M3B"/>
</dbReference>
<evidence type="ECO:0000256" key="3">
    <source>
        <dbReference type="ARBA" id="ARBA00022801"/>
    </source>
</evidence>
<feature type="domain" description="Oligopeptidase F N-terminal" evidence="8">
    <location>
        <begin position="120"/>
        <end position="189"/>
    </location>
</feature>
<organism evidence="9 10">
    <name type="scientific">Cytobacillus citreus</name>
    <dbReference type="NCBI Taxonomy" id="2833586"/>
    <lineage>
        <taxon>Bacteria</taxon>
        <taxon>Bacillati</taxon>
        <taxon>Bacillota</taxon>
        <taxon>Bacilli</taxon>
        <taxon>Bacillales</taxon>
        <taxon>Bacillaceae</taxon>
        <taxon>Cytobacillus</taxon>
    </lineage>
</organism>
<dbReference type="Gene3D" id="1.20.140.70">
    <property type="entry name" value="Oligopeptidase f, N-terminal domain"/>
    <property type="match status" value="1"/>
</dbReference>
<proteinExistence type="inferred from homology"/>
<gene>
    <name evidence="9" type="primary">pepF</name>
    <name evidence="9" type="ORF">KHA94_01480</name>
</gene>
<comment type="similarity">
    <text evidence="6">Belongs to the peptidase M3B family.</text>
</comment>
<dbReference type="SUPFAM" id="SSF55486">
    <property type="entry name" value="Metalloproteases ('zincins'), catalytic domain"/>
    <property type="match status" value="1"/>
</dbReference>
<comment type="caution">
    <text evidence="9">The sequence shown here is derived from an EMBL/GenBank/DDBJ whole genome shotgun (WGS) entry which is preliminary data.</text>
</comment>
<dbReference type="InterPro" id="IPR042088">
    <property type="entry name" value="OligoPept_F_C"/>
</dbReference>
<keyword evidence="5 6" id="KW-0482">Metalloprotease</keyword>
<feature type="domain" description="Peptidase M3A/M3B catalytic" evidence="7">
    <location>
        <begin position="210"/>
        <end position="591"/>
    </location>
</feature>
<dbReference type="PANTHER" id="PTHR11804">
    <property type="entry name" value="PROTEASE M3 THIMET OLIGOPEPTIDASE-RELATED"/>
    <property type="match status" value="1"/>
</dbReference>
<dbReference type="InterPro" id="IPR004438">
    <property type="entry name" value="Peptidase_M3B"/>
</dbReference>
<evidence type="ECO:0000259" key="7">
    <source>
        <dbReference type="Pfam" id="PF01432"/>
    </source>
</evidence>
<accession>A0ABS5NM42</accession>
<evidence type="ECO:0000256" key="5">
    <source>
        <dbReference type="ARBA" id="ARBA00023049"/>
    </source>
</evidence>
<dbReference type="Pfam" id="PF08439">
    <property type="entry name" value="Peptidase_M3_N"/>
    <property type="match status" value="1"/>
</dbReference>
<dbReference type="Gene3D" id="1.10.1370.20">
    <property type="entry name" value="Oligoendopeptidase f, C-terminal domain"/>
    <property type="match status" value="1"/>
</dbReference>
<evidence type="ECO:0000313" key="10">
    <source>
        <dbReference type="Proteomes" id="UP000681027"/>
    </source>
</evidence>
<evidence type="ECO:0000256" key="1">
    <source>
        <dbReference type="ARBA" id="ARBA00022670"/>
    </source>
</evidence>
<evidence type="ECO:0000259" key="8">
    <source>
        <dbReference type="Pfam" id="PF08439"/>
    </source>
</evidence>
<evidence type="ECO:0000256" key="4">
    <source>
        <dbReference type="ARBA" id="ARBA00022833"/>
    </source>
</evidence>
<keyword evidence="4 6" id="KW-0862">Zinc</keyword>
<dbReference type="CDD" id="cd09608">
    <property type="entry name" value="M3B_PepF"/>
    <property type="match status" value="1"/>
</dbReference>
<keyword evidence="3 6" id="KW-0378">Hydrolase</keyword>
<dbReference type="Gene3D" id="1.10.287.830">
    <property type="entry name" value="putative peptidase helix hairpin domain like"/>
    <property type="match status" value="1"/>
</dbReference>
<dbReference type="PANTHER" id="PTHR11804:SF84">
    <property type="entry name" value="SACCHAROLYSIN"/>
    <property type="match status" value="1"/>
</dbReference>
<dbReference type="EMBL" id="JAGYPM010000001">
    <property type="protein sequence ID" value="MBS4188890.1"/>
    <property type="molecule type" value="Genomic_DNA"/>
</dbReference>
<dbReference type="Pfam" id="PF01432">
    <property type="entry name" value="Peptidase_M3"/>
    <property type="match status" value="1"/>
</dbReference>
<dbReference type="NCBIfam" id="TIGR00181">
    <property type="entry name" value="pepF"/>
    <property type="match status" value="1"/>
</dbReference>
<dbReference type="InterPro" id="IPR013647">
    <property type="entry name" value="OligopepF_N_dom"/>
</dbReference>
<evidence type="ECO:0000313" key="9">
    <source>
        <dbReference type="EMBL" id="MBS4188890.1"/>
    </source>
</evidence>
<reference evidence="9 10" key="1">
    <citation type="submission" date="2021-05" db="EMBL/GenBank/DDBJ databases">
        <title>Novel Bacillus species.</title>
        <authorList>
            <person name="Liu G."/>
        </authorList>
    </citation>
    <scope>NUCLEOTIDE SEQUENCE [LARGE SCALE GENOMIC DNA]</scope>
    <source>
        <strain evidence="9 10">FJAT-49705</strain>
    </source>
</reference>
<keyword evidence="2 6" id="KW-0479">Metal-binding</keyword>
<dbReference type="InterPro" id="IPR001567">
    <property type="entry name" value="Pept_M3A_M3B_dom"/>
</dbReference>